<accession>A0A1G7RQG3</accession>
<dbReference type="Proteomes" id="UP000243378">
    <property type="component" value="Unassembled WGS sequence"/>
</dbReference>
<dbReference type="EMBL" id="FNBM01000007">
    <property type="protein sequence ID" value="SDG13002.1"/>
    <property type="molecule type" value="Genomic_DNA"/>
</dbReference>
<organism evidence="2 3">
    <name type="scientific">Phytopseudomonas seleniipraecipitans</name>
    <dbReference type="NCBI Taxonomy" id="640205"/>
    <lineage>
        <taxon>Bacteria</taxon>
        <taxon>Pseudomonadati</taxon>
        <taxon>Pseudomonadota</taxon>
        <taxon>Gammaproteobacteria</taxon>
        <taxon>Pseudomonadales</taxon>
        <taxon>Pseudomonadaceae</taxon>
        <taxon>Phytopseudomonas</taxon>
    </lineage>
</organism>
<evidence type="ECO:0000313" key="3">
    <source>
        <dbReference type="Proteomes" id="UP000243378"/>
    </source>
</evidence>
<proteinExistence type="predicted"/>
<dbReference type="InterPro" id="IPR001387">
    <property type="entry name" value="Cro/C1-type_HTH"/>
</dbReference>
<dbReference type="SUPFAM" id="SSF46894">
    <property type="entry name" value="C-terminal effector domain of the bipartite response regulators"/>
    <property type="match status" value="1"/>
</dbReference>
<dbReference type="SUPFAM" id="SSF47413">
    <property type="entry name" value="lambda repressor-like DNA-binding domains"/>
    <property type="match status" value="1"/>
</dbReference>
<dbReference type="Gene3D" id="1.10.10.10">
    <property type="entry name" value="Winged helix-like DNA-binding domain superfamily/Winged helix DNA-binding domain"/>
    <property type="match status" value="1"/>
</dbReference>
<protein>
    <submittedName>
        <fullName evidence="2">Helix-turn-helix</fullName>
    </submittedName>
</protein>
<feature type="domain" description="HTH cro/C1-type" evidence="1">
    <location>
        <begin position="2"/>
        <end position="52"/>
    </location>
</feature>
<dbReference type="InterPro" id="IPR010982">
    <property type="entry name" value="Lambda_DNA-bd_dom_sf"/>
</dbReference>
<dbReference type="Gene3D" id="1.10.260.40">
    <property type="entry name" value="lambda repressor-like DNA-binding domains"/>
    <property type="match status" value="1"/>
</dbReference>
<dbReference type="AlphaFoldDB" id="A0A1G7RQG3"/>
<dbReference type="GO" id="GO:0003677">
    <property type="term" value="F:DNA binding"/>
    <property type="evidence" value="ECO:0007669"/>
    <property type="project" value="InterPro"/>
</dbReference>
<dbReference type="InterPro" id="IPR016032">
    <property type="entry name" value="Sig_transdc_resp-reg_C-effctor"/>
</dbReference>
<dbReference type="PROSITE" id="PS50943">
    <property type="entry name" value="HTH_CROC1"/>
    <property type="match status" value="1"/>
</dbReference>
<gene>
    <name evidence="2" type="ORF">SAMN05216381_3234</name>
</gene>
<dbReference type="Pfam" id="PF01381">
    <property type="entry name" value="HTH_3"/>
    <property type="match status" value="1"/>
</dbReference>
<evidence type="ECO:0000313" key="2">
    <source>
        <dbReference type="EMBL" id="SDG13002.1"/>
    </source>
</evidence>
<dbReference type="InterPro" id="IPR036388">
    <property type="entry name" value="WH-like_DNA-bd_sf"/>
</dbReference>
<reference evidence="2 3" key="1">
    <citation type="submission" date="2016-10" db="EMBL/GenBank/DDBJ databases">
        <authorList>
            <person name="de Groot N.N."/>
        </authorList>
    </citation>
    <scope>NUCLEOTIDE SEQUENCE [LARGE SCALE GENOMIC DNA]</scope>
    <source>
        <strain evidence="2 3">LMG 25475</strain>
    </source>
</reference>
<name>A0A1G7RQG3_9GAMM</name>
<sequence>MLRAHKGVTQRKLAVELDQSQVSRLERAQSAATLESIELLAQAMEIQPLTLLTLVYAIRAGSTPHEALRLASEELDQHDFLDAKVSSLVPAPVHPLTARGHETTRAVLKLKGQGLSQAEVARRLNISTSTVGRHWNRSAE</sequence>
<dbReference type="STRING" id="640205.SAMN05216381_3234"/>
<evidence type="ECO:0000259" key="1">
    <source>
        <dbReference type="PROSITE" id="PS50943"/>
    </source>
</evidence>
<dbReference type="GO" id="GO:0006355">
    <property type="term" value="P:regulation of DNA-templated transcription"/>
    <property type="evidence" value="ECO:0007669"/>
    <property type="project" value="InterPro"/>
</dbReference>
<dbReference type="CDD" id="cd00093">
    <property type="entry name" value="HTH_XRE"/>
    <property type="match status" value="1"/>
</dbReference>